<accession>A0A2C6KYH5</accession>
<feature type="non-terminal residue" evidence="2">
    <location>
        <position position="290"/>
    </location>
</feature>
<organism evidence="2 3">
    <name type="scientific">Cystoisospora suis</name>
    <dbReference type="NCBI Taxonomy" id="483139"/>
    <lineage>
        <taxon>Eukaryota</taxon>
        <taxon>Sar</taxon>
        <taxon>Alveolata</taxon>
        <taxon>Apicomplexa</taxon>
        <taxon>Conoidasida</taxon>
        <taxon>Coccidia</taxon>
        <taxon>Eucoccidiorida</taxon>
        <taxon>Eimeriorina</taxon>
        <taxon>Sarcocystidae</taxon>
        <taxon>Cystoisospora</taxon>
    </lineage>
</organism>
<dbReference type="AlphaFoldDB" id="A0A2C6KYH5"/>
<name>A0A2C6KYH5_9APIC</name>
<comment type="caution">
    <text evidence="2">The sequence shown here is derived from an EMBL/GenBank/DDBJ whole genome shotgun (WGS) entry which is preliminary data.</text>
</comment>
<dbReference type="GeneID" id="94424562"/>
<feature type="compositionally biased region" description="Low complexity" evidence="1">
    <location>
        <begin position="9"/>
        <end position="38"/>
    </location>
</feature>
<dbReference type="EMBL" id="MIGC01000453">
    <property type="protein sequence ID" value="PHJ25000.1"/>
    <property type="molecule type" value="Genomic_DNA"/>
</dbReference>
<sequence>MGRQQPTKSLLSSCVFSSSSSPPCSSLSPHLPSSSSSCSSRSIIISYRRKRIRSIHLNQSSFSSSSFRRSFAFLSPALSLPHRLYSPRYFSPSPSILPLASSSSRSTKHARLPLLSQGLCPPPTSPTYLSSSSFHSPFSSSSHLSSSFSSFQDLLSCSLSDLSFPHPPPPPHLSFTREALPSGQFLLQSRFHIVQRHLSSARSLLRRESRNAEEKERKGSPLLQKENERRPRRKEEKDEEQEEESQESSLGTALREAQCRGVWTHVDRPETFNALDRLLTDSRHTQHRTG</sequence>
<dbReference type="RefSeq" id="XP_067926672.1">
    <property type="nucleotide sequence ID" value="XM_068061351.1"/>
</dbReference>
<feature type="compositionally biased region" description="Acidic residues" evidence="1">
    <location>
        <begin position="237"/>
        <end position="246"/>
    </location>
</feature>
<evidence type="ECO:0000256" key="1">
    <source>
        <dbReference type="SAM" id="MobiDB-lite"/>
    </source>
</evidence>
<proteinExistence type="predicted"/>
<feature type="region of interest" description="Disordered" evidence="1">
    <location>
        <begin position="1"/>
        <end position="38"/>
    </location>
</feature>
<protein>
    <submittedName>
        <fullName evidence="2">Uncharacterized protein</fullName>
    </submittedName>
</protein>
<feature type="region of interest" description="Disordered" evidence="1">
    <location>
        <begin position="207"/>
        <end position="254"/>
    </location>
</feature>
<reference evidence="2 3" key="1">
    <citation type="journal article" date="2017" name="Int. J. Parasitol.">
        <title>The genome of the protozoan parasite Cystoisospora suis and a reverse vaccinology approach to identify vaccine candidates.</title>
        <authorList>
            <person name="Palmieri N."/>
            <person name="Shrestha A."/>
            <person name="Ruttkowski B."/>
            <person name="Beck T."/>
            <person name="Vogl C."/>
            <person name="Tomley F."/>
            <person name="Blake D.P."/>
            <person name="Joachim A."/>
        </authorList>
    </citation>
    <scope>NUCLEOTIDE SEQUENCE [LARGE SCALE GENOMIC DNA]</scope>
    <source>
        <strain evidence="2 3">Wien I</strain>
    </source>
</reference>
<keyword evidence="3" id="KW-1185">Reference proteome</keyword>
<evidence type="ECO:0000313" key="2">
    <source>
        <dbReference type="EMBL" id="PHJ25000.1"/>
    </source>
</evidence>
<feature type="compositionally biased region" description="Basic and acidic residues" evidence="1">
    <location>
        <begin position="207"/>
        <end position="236"/>
    </location>
</feature>
<gene>
    <name evidence="2" type="ORF">CSUI_001145</name>
</gene>
<dbReference type="Proteomes" id="UP000221165">
    <property type="component" value="Unassembled WGS sequence"/>
</dbReference>
<dbReference type="VEuPathDB" id="ToxoDB:CSUI_001145"/>
<evidence type="ECO:0000313" key="3">
    <source>
        <dbReference type="Proteomes" id="UP000221165"/>
    </source>
</evidence>